<keyword evidence="2" id="KW-1185">Reference proteome</keyword>
<evidence type="ECO:0000313" key="1">
    <source>
        <dbReference type="EMBL" id="AWX44831.1"/>
    </source>
</evidence>
<dbReference type="EMBL" id="CP030104">
    <property type="protein sequence ID" value="AWX44831.1"/>
    <property type="molecule type" value="Genomic_DNA"/>
</dbReference>
<proteinExistence type="predicted"/>
<dbReference type="Proteomes" id="UP000248536">
    <property type="component" value="Chromosome"/>
</dbReference>
<reference evidence="1 2" key="1">
    <citation type="submission" date="2018-06" db="EMBL/GenBank/DDBJ databases">
        <title>Spongiibacterium sp. HME9304 Genome sequencing and assembly.</title>
        <authorList>
            <person name="Kang H."/>
            <person name="Kim H."/>
            <person name="Joh K."/>
        </authorList>
    </citation>
    <scope>NUCLEOTIDE SEQUENCE [LARGE SCALE GENOMIC DNA]</scope>
    <source>
        <strain evidence="1 2">HME9304</strain>
    </source>
</reference>
<organism evidence="1 2">
    <name type="scientific">Flagellimonas maritima</name>
    <dbReference type="NCBI Taxonomy" id="1383885"/>
    <lineage>
        <taxon>Bacteria</taxon>
        <taxon>Pseudomonadati</taxon>
        <taxon>Bacteroidota</taxon>
        <taxon>Flavobacteriia</taxon>
        <taxon>Flavobacteriales</taxon>
        <taxon>Flavobacteriaceae</taxon>
        <taxon>Flagellimonas</taxon>
    </lineage>
</organism>
<dbReference type="KEGG" id="spon:HME9304_01836"/>
<evidence type="ECO:0000313" key="2">
    <source>
        <dbReference type="Proteomes" id="UP000248536"/>
    </source>
</evidence>
<sequence>MKNQISDYQSTGTENLIQPSPLRKNLSKLQIIVLRKFSPGFRKMEKRYELLENNPEFFFNDGEAVFTKKEKYFINLLSGQ</sequence>
<name>A0A2Z4LSE5_9FLAO</name>
<accession>A0A2Z4LSE5</accession>
<protein>
    <submittedName>
        <fullName evidence="1">Uncharacterized protein</fullName>
    </submittedName>
</protein>
<dbReference type="AlphaFoldDB" id="A0A2Z4LSE5"/>
<gene>
    <name evidence="1" type="ORF">HME9304_01836</name>
</gene>